<keyword evidence="7 14" id="KW-0347">Helicase</keyword>
<dbReference type="InterPro" id="IPR049080">
    <property type="entry name" value="MOV-10-like_beta-barrel"/>
</dbReference>
<dbReference type="PANTHER" id="PTHR45418:SF1">
    <property type="entry name" value="CANCER_TESTIS ANTIGEN 55"/>
    <property type="match status" value="1"/>
</dbReference>
<evidence type="ECO:0000313" key="14">
    <source>
        <dbReference type="EMBL" id="CEL52132.1"/>
    </source>
</evidence>
<keyword evidence="9" id="KW-0694">RNA-binding</keyword>
<dbReference type="GO" id="GO:0036464">
    <property type="term" value="C:cytoplasmic ribonucleoprotein granule"/>
    <property type="evidence" value="ECO:0007669"/>
    <property type="project" value="UniProtKB-SubCell"/>
</dbReference>
<keyword evidence="10" id="KW-0943">RNA-mediated gene silencing</keyword>
<organism evidence="14 15">
    <name type="scientific">Thanatephorus cucumeris (strain AG1-IB / isolate 7/3/14)</name>
    <name type="common">Lettuce bottom rot fungus</name>
    <name type="synonym">Rhizoctonia solani</name>
    <dbReference type="NCBI Taxonomy" id="1108050"/>
    <lineage>
        <taxon>Eukaryota</taxon>
        <taxon>Fungi</taxon>
        <taxon>Dikarya</taxon>
        <taxon>Basidiomycota</taxon>
        <taxon>Agaricomycotina</taxon>
        <taxon>Agaricomycetes</taxon>
        <taxon>Cantharellales</taxon>
        <taxon>Ceratobasidiaceae</taxon>
        <taxon>Rhizoctonia</taxon>
        <taxon>Rhizoctonia solani AG-1</taxon>
    </lineage>
</organism>
<keyword evidence="5" id="KW-0547">Nucleotide-binding</keyword>
<dbReference type="EMBL" id="LN679100">
    <property type="protein sequence ID" value="CEL52132.1"/>
    <property type="molecule type" value="Genomic_DNA"/>
</dbReference>
<evidence type="ECO:0000256" key="4">
    <source>
        <dbReference type="ARBA" id="ARBA00022490"/>
    </source>
</evidence>
<dbReference type="Pfam" id="PF12874">
    <property type="entry name" value="zf-met"/>
    <property type="match status" value="1"/>
</dbReference>
<comment type="subcellular location">
    <subcellularLocation>
        <location evidence="1">Cytoplasm</location>
        <location evidence="1">Cytoplasmic ribonucleoprotein granule</location>
    </subcellularLocation>
</comment>
<dbReference type="GO" id="GO:0005524">
    <property type="term" value="F:ATP binding"/>
    <property type="evidence" value="ECO:0007669"/>
    <property type="project" value="UniProtKB-KW"/>
</dbReference>
<evidence type="ECO:0000256" key="10">
    <source>
        <dbReference type="ARBA" id="ARBA00023158"/>
    </source>
</evidence>
<proteinExistence type="inferred from homology"/>
<accession>A0A0B7F7D9</accession>
<dbReference type="Proteomes" id="UP000059188">
    <property type="component" value="Unassembled WGS sequence"/>
</dbReference>
<gene>
    <name evidence="14" type="ORF">RSOLAG1IB_00670</name>
</gene>
<feature type="region of interest" description="Disordered" evidence="12">
    <location>
        <begin position="1017"/>
        <end position="1043"/>
    </location>
</feature>
<dbReference type="Pfam" id="PF13086">
    <property type="entry name" value="AAA_11"/>
    <property type="match status" value="2"/>
</dbReference>
<reference evidence="14 15" key="1">
    <citation type="submission" date="2014-11" db="EMBL/GenBank/DDBJ databases">
        <authorList>
            <person name="Wibberg Daniel"/>
        </authorList>
    </citation>
    <scope>NUCLEOTIDE SEQUENCE [LARGE SCALE GENOMIC DNA]</scope>
    <source>
        <strain evidence="14">Rhizoctonia solani AG1-IB 7/3/14</strain>
    </source>
</reference>
<comment type="similarity">
    <text evidence="2">Belongs to the DNA2/NAM7 helicase family. SDE3 subfamily.</text>
</comment>
<comment type="catalytic activity">
    <reaction evidence="11">
        <text>ATP + H2O = ADP + phosphate + H(+)</text>
        <dbReference type="Rhea" id="RHEA:13065"/>
        <dbReference type="ChEBI" id="CHEBI:15377"/>
        <dbReference type="ChEBI" id="CHEBI:15378"/>
        <dbReference type="ChEBI" id="CHEBI:30616"/>
        <dbReference type="ChEBI" id="CHEBI:43474"/>
        <dbReference type="ChEBI" id="CHEBI:456216"/>
        <dbReference type="EC" id="3.6.4.13"/>
    </reaction>
</comment>
<keyword evidence="8" id="KW-0067">ATP-binding</keyword>
<dbReference type="SUPFAM" id="SSF57667">
    <property type="entry name" value="beta-beta-alpha zinc fingers"/>
    <property type="match status" value="1"/>
</dbReference>
<dbReference type="CDD" id="cd18808">
    <property type="entry name" value="SF1_C_Upf1"/>
    <property type="match status" value="1"/>
</dbReference>
<dbReference type="InterPro" id="IPR003604">
    <property type="entry name" value="Matrin/U1-like-C_Znf_C2H2"/>
</dbReference>
<dbReference type="Pfam" id="PF21634">
    <property type="entry name" value="MOV-10_beta-barrel"/>
    <property type="match status" value="1"/>
</dbReference>
<evidence type="ECO:0000256" key="11">
    <source>
        <dbReference type="ARBA" id="ARBA00047984"/>
    </source>
</evidence>
<dbReference type="EC" id="3.6.4.13" evidence="3"/>
<evidence type="ECO:0000256" key="1">
    <source>
        <dbReference type="ARBA" id="ARBA00004331"/>
    </source>
</evidence>
<evidence type="ECO:0000313" key="15">
    <source>
        <dbReference type="Proteomes" id="UP000059188"/>
    </source>
</evidence>
<dbReference type="FunFam" id="3.40.50.300:FF:000608">
    <property type="entry name" value="Mov10 RISC complex RNA helicase"/>
    <property type="match status" value="1"/>
</dbReference>
<evidence type="ECO:0000256" key="7">
    <source>
        <dbReference type="ARBA" id="ARBA00022806"/>
    </source>
</evidence>
<dbReference type="InterPro" id="IPR036236">
    <property type="entry name" value="Znf_C2H2_sf"/>
</dbReference>
<evidence type="ECO:0000256" key="12">
    <source>
        <dbReference type="SAM" id="MobiDB-lite"/>
    </source>
</evidence>
<dbReference type="InterPro" id="IPR013087">
    <property type="entry name" value="Znf_C2H2_type"/>
</dbReference>
<dbReference type="CDD" id="cd18038">
    <property type="entry name" value="DEXXQc_Helz-like"/>
    <property type="match status" value="1"/>
</dbReference>
<feature type="domain" description="U1-type" evidence="13">
    <location>
        <begin position="23"/>
        <end position="56"/>
    </location>
</feature>
<dbReference type="GO" id="GO:0008270">
    <property type="term" value="F:zinc ion binding"/>
    <property type="evidence" value="ECO:0007669"/>
    <property type="project" value="InterPro"/>
</dbReference>
<dbReference type="GO" id="GO:0016787">
    <property type="term" value="F:hydrolase activity"/>
    <property type="evidence" value="ECO:0007669"/>
    <property type="project" value="UniProtKB-KW"/>
</dbReference>
<protein>
    <recommendedName>
        <fullName evidence="3">RNA helicase</fullName>
        <ecNumber evidence="3">3.6.4.13</ecNumber>
    </recommendedName>
</protein>
<dbReference type="STRING" id="1108050.A0A0B7F7D9"/>
<evidence type="ECO:0000259" key="13">
    <source>
        <dbReference type="SMART" id="SM00451"/>
    </source>
</evidence>
<dbReference type="Pfam" id="PF13087">
    <property type="entry name" value="AAA_12"/>
    <property type="match status" value="1"/>
</dbReference>
<dbReference type="GO" id="GO:0032574">
    <property type="term" value="F:5'-3' RNA helicase activity"/>
    <property type="evidence" value="ECO:0007669"/>
    <property type="project" value="InterPro"/>
</dbReference>
<feature type="compositionally biased region" description="Basic and acidic residues" evidence="12">
    <location>
        <begin position="1034"/>
        <end position="1043"/>
    </location>
</feature>
<dbReference type="InterPro" id="IPR041679">
    <property type="entry name" value="DNA2/NAM7-like_C"/>
</dbReference>
<keyword evidence="6" id="KW-0378">Hydrolase</keyword>
<dbReference type="SUPFAM" id="SSF52540">
    <property type="entry name" value="P-loop containing nucleoside triphosphate hydrolases"/>
    <property type="match status" value="1"/>
</dbReference>
<feature type="domain" description="U1-type" evidence="13">
    <location>
        <begin position="57"/>
        <end position="93"/>
    </location>
</feature>
<dbReference type="Gene3D" id="3.30.160.60">
    <property type="entry name" value="Classic Zinc Finger"/>
    <property type="match status" value="1"/>
</dbReference>
<dbReference type="PANTHER" id="PTHR45418">
    <property type="entry name" value="CANCER/TESTIS ANTIGEN 55"/>
    <property type="match status" value="1"/>
</dbReference>
<evidence type="ECO:0000256" key="5">
    <source>
        <dbReference type="ARBA" id="ARBA00022741"/>
    </source>
</evidence>
<dbReference type="SMART" id="SM00451">
    <property type="entry name" value="ZnF_U1"/>
    <property type="match status" value="2"/>
</dbReference>
<dbReference type="InterPro" id="IPR047187">
    <property type="entry name" value="SF1_C_Upf1"/>
</dbReference>
<evidence type="ECO:0000256" key="8">
    <source>
        <dbReference type="ARBA" id="ARBA00022840"/>
    </source>
</evidence>
<sequence>MPVCSELLAHGVCRTDLCTASHVLDFFCSTCNIICGSEHTFKAHLAGRKHRAANKTPTLTNCLVCSAVLPNSNSYTLNQHSQGSAHQRRLSQLEIAPDPWYTLTEVDTPIHSIRCDACNQNIPRGLWALHLSKDSHARRSRVANFQSVLRETEKDKHGVEVSHGVGTSSTDGSAEVDFGTIHPINPQEVKKAITLRLNTPADIVLDSVRLASSAGRSTRITPQFHAPEISPIALPLKRLLSLSIYFKSLGHWGYFSDRLELTFHDSSLRKSFTITRPLRATVGNATDLEQLRPSAPYVRPPPKPRRDQEEKLVDGIKPSNQRIEWVVDLPKAIIPRQLLLILESRTGVEAKLTRVKQLPGMYGGLMGAGSSSYGRFWETLLHIEEHQAQIDLERYDRENEDLSRHNSYFFLKVPGLAEKRPSVLAGDSIKVRPHKPSATDNNTWYIGYVHIVRKDEVGLRFAHRFVPAAGTRFDIRFCLNRIPVLRMHQALATAFSEPRVLFPTTAHEKRQLTARDVRTINPLVSQNPPQLLAVKSILSLPPGSPPFIIFGPPGTGKTITAVESILQLLLANPITRVLATAPSNSAADLIAQKLLESGKIKQGDLLRLNALSRAPDPDSINAQVLASSYVRDGSFRFPGVSKLLIDDTEYNRHLKNGQNAVKPLKDYRVVVATCVTASVPYQLGIPRGHYDWIFVDEAGQACEPEVMISVKTLAGPGTNIVLSGDPRQLGPVIRSPIALQMGLGLSYLERLMKTDIYNPSSMRGRTVVKLSKNWRNHPAILKYPNETFYANELETCASSSVTNVLLAWPELGRAGFPIIFENIAGQDEREASSPSWYNPMEVSRVKDYVRMLRDSRRPHISTTDIGVITPYNRQVQHIRKVLRGSNGEGIKVGSVEEFQGQERKVIIVSTVRSSAKEVEFDLRHTLGFVANDRRFNVTITRAQALLIIVGDASVLGLDPLWRSFLSYVHREGGWKGSPIPWEGGDAGNAYSASQRSAVAMDDLALLIERTRTMNLSLGGGGAGNADDTDVQEGNVDRPWREDE</sequence>
<dbReference type="OrthoDB" id="6513042at2759"/>
<evidence type="ECO:0000256" key="6">
    <source>
        <dbReference type="ARBA" id="ARBA00022801"/>
    </source>
</evidence>
<dbReference type="InterPro" id="IPR041677">
    <property type="entry name" value="DNA2/NAM7_AAA_11"/>
</dbReference>
<dbReference type="InterPro" id="IPR026122">
    <property type="entry name" value="MOV-10/SDE3_DEXXQ/H-box"/>
</dbReference>
<dbReference type="GO" id="GO:0003723">
    <property type="term" value="F:RNA binding"/>
    <property type="evidence" value="ECO:0007669"/>
    <property type="project" value="UniProtKB-KW"/>
</dbReference>
<dbReference type="AlphaFoldDB" id="A0A0B7F7D9"/>
<evidence type="ECO:0000256" key="9">
    <source>
        <dbReference type="ARBA" id="ARBA00022884"/>
    </source>
</evidence>
<dbReference type="Gene3D" id="3.40.50.300">
    <property type="entry name" value="P-loop containing nucleotide triphosphate hydrolases"/>
    <property type="match status" value="2"/>
</dbReference>
<keyword evidence="15" id="KW-1185">Reference proteome</keyword>
<dbReference type="GO" id="GO:0031047">
    <property type="term" value="P:regulatory ncRNA-mediated gene silencing"/>
    <property type="evidence" value="ECO:0007669"/>
    <property type="project" value="UniProtKB-KW"/>
</dbReference>
<name>A0A0B7F7D9_THACB</name>
<evidence type="ECO:0000256" key="2">
    <source>
        <dbReference type="ARBA" id="ARBA00005601"/>
    </source>
</evidence>
<keyword evidence="4" id="KW-0963">Cytoplasm</keyword>
<evidence type="ECO:0000256" key="3">
    <source>
        <dbReference type="ARBA" id="ARBA00012552"/>
    </source>
</evidence>
<dbReference type="InterPro" id="IPR027417">
    <property type="entry name" value="P-loop_NTPase"/>
</dbReference>